<feature type="compositionally biased region" description="Polar residues" evidence="1">
    <location>
        <begin position="325"/>
        <end position="344"/>
    </location>
</feature>
<organism evidence="2 3">
    <name type="scientific">Hermetia illucens</name>
    <name type="common">Black soldier fly</name>
    <dbReference type="NCBI Taxonomy" id="343691"/>
    <lineage>
        <taxon>Eukaryota</taxon>
        <taxon>Metazoa</taxon>
        <taxon>Ecdysozoa</taxon>
        <taxon>Arthropoda</taxon>
        <taxon>Hexapoda</taxon>
        <taxon>Insecta</taxon>
        <taxon>Pterygota</taxon>
        <taxon>Neoptera</taxon>
        <taxon>Endopterygota</taxon>
        <taxon>Diptera</taxon>
        <taxon>Brachycera</taxon>
        <taxon>Stratiomyomorpha</taxon>
        <taxon>Stratiomyidae</taxon>
        <taxon>Hermetiinae</taxon>
        <taxon>Hermetia</taxon>
    </lineage>
</organism>
<keyword evidence="3" id="KW-1185">Reference proteome</keyword>
<evidence type="ECO:0000313" key="2">
    <source>
        <dbReference type="EMBL" id="CAD7089588.1"/>
    </source>
</evidence>
<feature type="compositionally biased region" description="Low complexity" evidence="1">
    <location>
        <begin position="233"/>
        <end position="254"/>
    </location>
</feature>
<feature type="region of interest" description="Disordered" evidence="1">
    <location>
        <begin position="233"/>
        <end position="345"/>
    </location>
</feature>
<dbReference type="AlphaFoldDB" id="A0A7R8YXM5"/>
<proteinExistence type="predicted"/>
<dbReference type="InParanoid" id="A0A7R8YXM5"/>
<reference evidence="2 3" key="1">
    <citation type="submission" date="2020-11" db="EMBL/GenBank/DDBJ databases">
        <authorList>
            <person name="Wallbank WR R."/>
            <person name="Pardo Diaz C."/>
            <person name="Kozak K."/>
            <person name="Martin S."/>
            <person name="Jiggins C."/>
            <person name="Moest M."/>
            <person name="Warren A I."/>
            <person name="Generalovic N T."/>
            <person name="Byers J.R.P. K."/>
            <person name="Montejo-Kovacevich G."/>
            <person name="Yen C E."/>
        </authorList>
    </citation>
    <scope>NUCLEOTIDE SEQUENCE [LARGE SCALE GENOMIC DNA]</scope>
</reference>
<sequence length="438" mass="47234">MCLFLGMFTVDIYEDVKSTNDKTGGLVKEAATENQPVNELSENPSTENRWKSIFNISDEVFAKRDPALRGVPPGFGFYMTVGKPPYNPSENSKGNHIAGSTLASSTKDSVESPIGKLNGSRAVTENLQNLNPARIDLSESQISRDTVTPSTDINLEEGTGSPLKEVGIDNLPMSQDVDEPSGSPSTENTLSPFLKVNSDEIFAKRDPALRRVPPGFGFYMTVGKPPYVPVENRVSGSSSASSTSDSVESVNEVSKGPSEKIKENGAVTENVPPLTQSTLDFSESQPFRDIATPSSDINSKHEVSSNDDTGRPPKENGIENLPVSEATNELSGSRSTEKTFSPFSQLELEEIYAKRDPALRGIPPGFAFYLTVGKPPYIPPNKNGQSESQSLLKSVSSSTSSSSEYVESVNNEISPQNAETEKQDNSPGGNLSEKLKEH</sequence>
<feature type="region of interest" description="Disordered" evidence="1">
    <location>
        <begin position="138"/>
        <end position="192"/>
    </location>
</feature>
<feature type="compositionally biased region" description="Low complexity" evidence="1">
    <location>
        <begin position="386"/>
        <end position="409"/>
    </location>
</feature>
<dbReference type="EMBL" id="LR899012">
    <property type="protein sequence ID" value="CAD7089588.1"/>
    <property type="molecule type" value="Genomic_DNA"/>
</dbReference>
<accession>A0A7R8YXM5</accession>
<name>A0A7R8YXM5_HERIL</name>
<evidence type="ECO:0000256" key="1">
    <source>
        <dbReference type="SAM" id="MobiDB-lite"/>
    </source>
</evidence>
<gene>
    <name evidence="2" type="ORF">HERILL_LOCUS12128</name>
</gene>
<feature type="compositionally biased region" description="Polar residues" evidence="1">
    <location>
        <begin position="182"/>
        <end position="191"/>
    </location>
</feature>
<protein>
    <submittedName>
        <fullName evidence="2">Uncharacterized protein</fullName>
    </submittedName>
</protein>
<evidence type="ECO:0000313" key="3">
    <source>
        <dbReference type="Proteomes" id="UP000594454"/>
    </source>
</evidence>
<feature type="compositionally biased region" description="Polar residues" evidence="1">
    <location>
        <begin position="138"/>
        <end position="153"/>
    </location>
</feature>
<feature type="compositionally biased region" description="Polar residues" evidence="1">
    <location>
        <begin position="273"/>
        <end position="285"/>
    </location>
</feature>
<feature type="compositionally biased region" description="Basic and acidic residues" evidence="1">
    <location>
        <begin position="298"/>
        <end position="317"/>
    </location>
</feature>
<feature type="region of interest" description="Disordered" evidence="1">
    <location>
        <begin position="88"/>
        <end position="116"/>
    </location>
</feature>
<dbReference type="Proteomes" id="UP000594454">
    <property type="component" value="Chromosome 4"/>
</dbReference>
<feature type="region of interest" description="Disordered" evidence="1">
    <location>
        <begin position="371"/>
        <end position="438"/>
    </location>
</feature>